<reference evidence="12 13" key="1">
    <citation type="journal article" date="2017" name="Gigascience">
        <title>Draft genome of the honey bee ectoparasitic mite, Tropilaelaps mercedesae, is shaped by the parasitic life history.</title>
        <authorList>
            <person name="Dong X."/>
            <person name="Armstrong S.D."/>
            <person name="Xia D."/>
            <person name="Makepeace B.L."/>
            <person name="Darby A.C."/>
            <person name="Kadowaki T."/>
        </authorList>
    </citation>
    <scope>NUCLEOTIDE SEQUENCE [LARGE SCALE GENOMIC DNA]</scope>
    <source>
        <strain evidence="12">Wuxi-XJTLU</strain>
    </source>
</reference>
<evidence type="ECO:0000256" key="1">
    <source>
        <dbReference type="ARBA" id="ARBA00001935"/>
    </source>
</evidence>
<dbReference type="EC" id="7.1.1.9" evidence="4"/>
<evidence type="ECO:0000313" key="13">
    <source>
        <dbReference type="Proteomes" id="UP000192247"/>
    </source>
</evidence>
<comment type="similarity">
    <text evidence="3">Belongs to the cytochrome c oxidase subunit 2 family.</text>
</comment>
<comment type="catalytic activity">
    <reaction evidence="10">
        <text>4 Fe(II)-[cytochrome c] + O2 + 8 H(+)(in) = 4 Fe(III)-[cytochrome c] + 2 H2O + 4 H(+)(out)</text>
        <dbReference type="Rhea" id="RHEA:11436"/>
        <dbReference type="Rhea" id="RHEA-COMP:10350"/>
        <dbReference type="Rhea" id="RHEA-COMP:14399"/>
        <dbReference type="ChEBI" id="CHEBI:15377"/>
        <dbReference type="ChEBI" id="CHEBI:15378"/>
        <dbReference type="ChEBI" id="CHEBI:15379"/>
        <dbReference type="ChEBI" id="CHEBI:29033"/>
        <dbReference type="ChEBI" id="CHEBI:29034"/>
        <dbReference type="EC" id="7.1.1.9"/>
    </reaction>
    <physiologicalReaction direction="left-to-right" evidence="10">
        <dbReference type="Rhea" id="RHEA:11437"/>
    </physiologicalReaction>
</comment>
<evidence type="ECO:0000256" key="9">
    <source>
        <dbReference type="ARBA" id="ARBA00031389"/>
    </source>
</evidence>
<keyword evidence="8" id="KW-0472">Membrane</keyword>
<dbReference type="PRINTS" id="PR01166">
    <property type="entry name" value="CYCOXIDASEII"/>
</dbReference>
<sequence length="60" mass="6780">MRTIPSLGLKIDAIPGRLNQLFTFTHRPGIYFGQCSEICVSNHRFIPISLEITSLNNFSN</sequence>
<dbReference type="PROSITE" id="PS50857">
    <property type="entry name" value="COX2_CUA"/>
    <property type="match status" value="1"/>
</dbReference>
<evidence type="ECO:0000256" key="10">
    <source>
        <dbReference type="ARBA" id="ARBA00049512"/>
    </source>
</evidence>
<feature type="domain" description="Cytochrome oxidase subunit II copper A binding" evidence="11">
    <location>
        <begin position="1"/>
        <end position="60"/>
    </location>
</feature>
<comment type="caution">
    <text evidence="12">The sequence shown here is derived from an EMBL/GenBank/DDBJ whole genome shotgun (WGS) entry which is preliminary data.</text>
</comment>
<evidence type="ECO:0000256" key="6">
    <source>
        <dbReference type="ARBA" id="ARBA00023008"/>
    </source>
</evidence>
<dbReference type="GO" id="GO:0042773">
    <property type="term" value="P:ATP synthesis coupled electron transport"/>
    <property type="evidence" value="ECO:0007669"/>
    <property type="project" value="TreeGrafter"/>
</dbReference>
<dbReference type="Gene3D" id="2.60.40.420">
    <property type="entry name" value="Cupredoxins - blue copper proteins"/>
    <property type="match status" value="1"/>
</dbReference>
<dbReference type="GO" id="GO:0004129">
    <property type="term" value="F:cytochrome-c oxidase activity"/>
    <property type="evidence" value="ECO:0007669"/>
    <property type="project" value="UniProtKB-EC"/>
</dbReference>
<keyword evidence="6" id="KW-0186">Copper</keyword>
<dbReference type="SUPFAM" id="SSF49503">
    <property type="entry name" value="Cupredoxins"/>
    <property type="match status" value="1"/>
</dbReference>
<dbReference type="OrthoDB" id="539285at2759"/>
<evidence type="ECO:0000256" key="3">
    <source>
        <dbReference type="ARBA" id="ARBA00007866"/>
    </source>
</evidence>
<dbReference type="EMBL" id="MNPL01001564">
    <property type="protein sequence ID" value="OQR79036.1"/>
    <property type="molecule type" value="Genomic_DNA"/>
</dbReference>
<gene>
    <name evidence="12" type="ORF">BIW11_06015</name>
</gene>
<dbReference type="InterPro" id="IPR045187">
    <property type="entry name" value="CcO_II"/>
</dbReference>
<evidence type="ECO:0000256" key="7">
    <source>
        <dbReference type="ARBA" id="ARBA00023128"/>
    </source>
</evidence>
<evidence type="ECO:0000256" key="5">
    <source>
        <dbReference type="ARBA" id="ARBA00022842"/>
    </source>
</evidence>
<evidence type="ECO:0000313" key="12">
    <source>
        <dbReference type="EMBL" id="OQR79036.1"/>
    </source>
</evidence>
<organism evidence="12 13">
    <name type="scientific">Tropilaelaps mercedesae</name>
    <dbReference type="NCBI Taxonomy" id="418985"/>
    <lineage>
        <taxon>Eukaryota</taxon>
        <taxon>Metazoa</taxon>
        <taxon>Ecdysozoa</taxon>
        <taxon>Arthropoda</taxon>
        <taxon>Chelicerata</taxon>
        <taxon>Arachnida</taxon>
        <taxon>Acari</taxon>
        <taxon>Parasitiformes</taxon>
        <taxon>Mesostigmata</taxon>
        <taxon>Gamasina</taxon>
        <taxon>Dermanyssoidea</taxon>
        <taxon>Laelapidae</taxon>
        <taxon>Tropilaelaps</taxon>
    </lineage>
</organism>
<evidence type="ECO:0000259" key="11">
    <source>
        <dbReference type="PROSITE" id="PS50857"/>
    </source>
</evidence>
<evidence type="ECO:0000256" key="2">
    <source>
        <dbReference type="ARBA" id="ARBA00004225"/>
    </source>
</evidence>
<dbReference type="InParanoid" id="A0A1V9XZX4"/>
<name>A0A1V9XZX4_9ACAR</name>
<keyword evidence="7" id="KW-0496">Mitochondrion</keyword>
<dbReference type="GO" id="GO:0031966">
    <property type="term" value="C:mitochondrial membrane"/>
    <property type="evidence" value="ECO:0007669"/>
    <property type="project" value="UniProtKB-SubCell"/>
</dbReference>
<proteinExistence type="inferred from homology"/>
<protein>
    <recommendedName>
        <fullName evidence="4">cytochrome-c oxidase</fullName>
        <ecNumber evidence="4">7.1.1.9</ecNumber>
    </recommendedName>
    <alternativeName>
        <fullName evidence="9">Cytochrome c oxidase polypeptide II</fullName>
    </alternativeName>
</protein>
<dbReference type="InterPro" id="IPR008972">
    <property type="entry name" value="Cupredoxin"/>
</dbReference>
<dbReference type="InterPro" id="IPR002429">
    <property type="entry name" value="CcO_II-like_C"/>
</dbReference>
<dbReference type="PANTHER" id="PTHR22888">
    <property type="entry name" value="CYTOCHROME C OXIDASE, SUBUNIT II"/>
    <property type="match status" value="1"/>
</dbReference>
<dbReference type="AlphaFoldDB" id="A0A1V9XZX4"/>
<dbReference type="STRING" id="418985.A0A1V9XZX4"/>
<dbReference type="GO" id="GO:0005507">
    <property type="term" value="F:copper ion binding"/>
    <property type="evidence" value="ECO:0007669"/>
    <property type="project" value="InterPro"/>
</dbReference>
<keyword evidence="13" id="KW-1185">Reference proteome</keyword>
<evidence type="ECO:0000256" key="4">
    <source>
        <dbReference type="ARBA" id="ARBA00012949"/>
    </source>
</evidence>
<accession>A0A1V9XZX4</accession>
<evidence type="ECO:0000256" key="8">
    <source>
        <dbReference type="ARBA" id="ARBA00023136"/>
    </source>
</evidence>
<dbReference type="Pfam" id="PF00116">
    <property type="entry name" value="COX2"/>
    <property type="match status" value="1"/>
</dbReference>
<dbReference type="PANTHER" id="PTHR22888:SF9">
    <property type="entry name" value="CYTOCHROME C OXIDASE SUBUNIT 2"/>
    <property type="match status" value="1"/>
</dbReference>
<comment type="subcellular location">
    <subcellularLocation>
        <location evidence="2">Mitochondrion membrane</location>
        <topology evidence="2">Multi-pass membrane protein</topology>
    </subcellularLocation>
</comment>
<comment type="cofactor">
    <cofactor evidence="1">
        <name>Cu cation</name>
        <dbReference type="ChEBI" id="CHEBI:23378"/>
    </cofactor>
</comment>
<dbReference type="Proteomes" id="UP000192247">
    <property type="component" value="Unassembled WGS sequence"/>
</dbReference>
<keyword evidence="5" id="KW-0460">Magnesium</keyword>